<evidence type="ECO:0000313" key="4">
    <source>
        <dbReference type="Proteomes" id="UP001150569"/>
    </source>
</evidence>
<evidence type="ECO:0000313" key="3">
    <source>
        <dbReference type="EMBL" id="KAJ1924665.1"/>
    </source>
</evidence>
<accession>A0A9W8A764</accession>
<reference evidence="3" key="1">
    <citation type="submission" date="2022-07" db="EMBL/GenBank/DDBJ databases">
        <title>Phylogenomic reconstructions and comparative analyses of Kickxellomycotina fungi.</title>
        <authorList>
            <person name="Reynolds N.K."/>
            <person name="Stajich J.E."/>
            <person name="Barry K."/>
            <person name="Grigoriev I.V."/>
            <person name="Crous P."/>
            <person name="Smith M.E."/>
        </authorList>
    </citation>
    <scope>NUCLEOTIDE SEQUENCE</scope>
    <source>
        <strain evidence="3">RSA 861</strain>
    </source>
</reference>
<feature type="compositionally biased region" description="Pro residues" evidence="1">
    <location>
        <begin position="206"/>
        <end position="217"/>
    </location>
</feature>
<sequence>MADESGHGQSTSGAATLSSGVIVAIVFVILILAGALALIVTFAWRRRMRRQRRWRFTAQASNLQYEPTAFSTGFSGSEMKQALEKVVALGSNTTLPAAAKTTQPRAGLGVMRDNDRDHHALTHVCESLSKGHSDAVAYKNDWNSSGSTVASPSGNRELGHHPMSNTSSLDTPRRSYTPNGIAHAWPTMSSGLSGTQPSTYAVQPVGSPPPNIPPQPASPVLTDPSFQSVLSMTAMENTTTQSQRSAGHFTSNPLRPISPASSLIPPRDDQPTIPGRPQRPPSWLNDLSFGSFRPQTLFVSEQESVPFPRLR</sequence>
<protein>
    <submittedName>
        <fullName evidence="3">Uncharacterized protein</fullName>
    </submittedName>
</protein>
<proteinExistence type="predicted"/>
<organism evidence="3 4">
    <name type="scientific">Tieghemiomyces parasiticus</name>
    <dbReference type="NCBI Taxonomy" id="78921"/>
    <lineage>
        <taxon>Eukaryota</taxon>
        <taxon>Fungi</taxon>
        <taxon>Fungi incertae sedis</taxon>
        <taxon>Zoopagomycota</taxon>
        <taxon>Kickxellomycotina</taxon>
        <taxon>Dimargaritomycetes</taxon>
        <taxon>Dimargaritales</taxon>
        <taxon>Dimargaritaceae</taxon>
        <taxon>Tieghemiomyces</taxon>
    </lineage>
</organism>
<feature type="region of interest" description="Disordered" evidence="1">
    <location>
        <begin position="190"/>
        <end position="219"/>
    </location>
</feature>
<keyword evidence="2" id="KW-1133">Transmembrane helix</keyword>
<keyword evidence="2" id="KW-0812">Transmembrane</keyword>
<feature type="compositionally biased region" description="Polar residues" evidence="1">
    <location>
        <begin position="238"/>
        <end position="253"/>
    </location>
</feature>
<dbReference type="EMBL" id="JANBPT010000260">
    <property type="protein sequence ID" value="KAJ1924665.1"/>
    <property type="molecule type" value="Genomic_DNA"/>
</dbReference>
<feature type="region of interest" description="Disordered" evidence="1">
    <location>
        <begin position="140"/>
        <end position="178"/>
    </location>
</feature>
<evidence type="ECO:0000256" key="1">
    <source>
        <dbReference type="SAM" id="MobiDB-lite"/>
    </source>
</evidence>
<evidence type="ECO:0000256" key="2">
    <source>
        <dbReference type="SAM" id="Phobius"/>
    </source>
</evidence>
<comment type="caution">
    <text evidence="3">The sequence shown here is derived from an EMBL/GenBank/DDBJ whole genome shotgun (WGS) entry which is preliminary data.</text>
</comment>
<feature type="compositionally biased region" description="Polar residues" evidence="1">
    <location>
        <begin position="141"/>
        <end position="154"/>
    </location>
</feature>
<keyword evidence="4" id="KW-1185">Reference proteome</keyword>
<dbReference type="Proteomes" id="UP001150569">
    <property type="component" value="Unassembled WGS sequence"/>
</dbReference>
<feature type="compositionally biased region" description="Polar residues" evidence="1">
    <location>
        <begin position="163"/>
        <end position="178"/>
    </location>
</feature>
<dbReference type="AlphaFoldDB" id="A0A9W8A764"/>
<feature type="region of interest" description="Disordered" evidence="1">
    <location>
        <begin position="238"/>
        <end position="287"/>
    </location>
</feature>
<name>A0A9W8A764_9FUNG</name>
<gene>
    <name evidence="3" type="ORF">IWQ60_005040</name>
</gene>
<feature type="transmembrane region" description="Helical" evidence="2">
    <location>
        <begin position="20"/>
        <end position="44"/>
    </location>
</feature>
<feature type="compositionally biased region" description="Polar residues" evidence="1">
    <location>
        <begin position="190"/>
        <end position="201"/>
    </location>
</feature>
<keyword evidence="2" id="KW-0472">Membrane</keyword>